<feature type="domain" description="U1-type" evidence="6">
    <location>
        <begin position="457"/>
        <end position="491"/>
    </location>
</feature>
<organism evidence="7 8">
    <name type="scientific">Iris pallida</name>
    <name type="common">Sweet iris</name>
    <dbReference type="NCBI Taxonomy" id="29817"/>
    <lineage>
        <taxon>Eukaryota</taxon>
        <taxon>Viridiplantae</taxon>
        <taxon>Streptophyta</taxon>
        <taxon>Embryophyta</taxon>
        <taxon>Tracheophyta</taxon>
        <taxon>Spermatophyta</taxon>
        <taxon>Magnoliopsida</taxon>
        <taxon>Liliopsida</taxon>
        <taxon>Asparagales</taxon>
        <taxon>Iridaceae</taxon>
        <taxon>Iridoideae</taxon>
        <taxon>Irideae</taxon>
        <taxon>Iris</taxon>
    </lineage>
</organism>
<reference evidence="7" key="1">
    <citation type="journal article" date="2023" name="GigaByte">
        <title>Genome assembly of the bearded iris, Iris pallida Lam.</title>
        <authorList>
            <person name="Bruccoleri R.E."/>
            <person name="Oakeley E.J."/>
            <person name="Faust A.M.E."/>
            <person name="Altorfer M."/>
            <person name="Dessus-Babus S."/>
            <person name="Burckhardt D."/>
            <person name="Oertli M."/>
            <person name="Naumann U."/>
            <person name="Petersen F."/>
            <person name="Wong J."/>
        </authorList>
    </citation>
    <scope>NUCLEOTIDE SEQUENCE</scope>
    <source>
        <strain evidence="7">GSM-AAB239-AS_SAM_17_03QT</strain>
    </source>
</reference>
<feature type="domain" description="C2H2-type" evidence="5">
    <location>
        <begin position="268"/>
        <end position="292"/>
    </location>
</feature>
<dbReference type="AlphaFoldDB" id="A0AAX6FPD4"/>
<dbReference type="SMART" id="SM00451">
    <property type="entry name" value="ZnF_U1"/>
    <property type="match status" value="2"/>
</dbReference>
<feature type="compositionally biased region" description="Basic residues" evidence="4">
    <location>
        <begin position="427"/>
        <end position="443"/>
    </location>
</feature>
<keyword evidence="3" id="KW-0862">Zinc</keyword>
<evidence type="ECO:0000259" key="6">
    <source>
        <dbReference type="SMART" id="SM00451"/>
    </source>
</evidence>
<feature type="region of interest" description="Disordered" evidence="4">
    <location>
        <begin position="71"/>
        <end position="93"/>
    </location>
</feature>
<dbReference type="PANTHER" id="PTHR47487:SF12">
    <property type="entry name" value="GLUTENIN, HIGH MOLECULAR WEIGHT SUBUNIT DX5-LIKE"/>
    <property type="match status" value="1"/>
</dbReference>
<feature type="compositionally biased region" description="Polar residues" evidence="4">
    <location>
        <begin position="555"/>
        <end position="566"/>
    </location>
</feature>
<dbReference type="Pfam" id="PF12874">
    <property type="entry name" value="zf-met"/>
    <property type="match status" value="1"/>
</dbReference>
<keyword evidence="1" id="KW-0479">Metal-binding</keyword>
<protein>
    <submittedName>
        <fullName evidence="7">Uncharacterized protein</fullName>
    </submittedName>
</protein>
<dbReference type="InterPro" id="IPR013087">
    <property type="entry name" value="Znf_C2H2_type"/>
</dbReference>
<comment type="caution">
    <text evidence="7">The sequence shown here is derived from an EMBL/GenBank/DDBJ whole genome shotgun (WGS) entry which is preliminary data.</text>
</comment>
<dbReference type="InterPro" id="IPR036236">
    <property type="entry name" value="Znf_C2H2_sf"/>
</dbReference>
<name>A0AAX6FPD4_IRIPA</name>
<dbReference type="GO" id="GO:0008270">
    <property type="term" value="F:zinc ion binding"/>
    <property type="evidence" value="ECO:0007669"/>
    <property type="project" value="UniProtKB-KW"/>
</dbReference>
<evidence type="ECO:0000313" key="8">
    <source>
        <dbReference type="Proteomes" id="UP001140949"/>
    </source>
</evidence>
<dbReference type="Gene3D" id="3.30.160.60">
    <property type="entry name" value="Classic Zinc Finger"/>
    <property type="match status" value="2"/>
</dbReference>
<evidence type="ECO:0000259" key="5">
    <source>
        <dbReference type="SMART" id="SM00355"/>
    </source>
</evidence>
<feature type="region of interest" description="Disordered" evidence="4">
    <location>
        <begin position="1"/>
        <end position="45"/>
    </location>
</feature>
<gene>
    <name evidence="7" type="ORF">M6B38_407765</name>
</gene>
<evidence type="ECO:0000256" key="4">
    <source>
        <dbReference type="SAM" id="MobiDB-lite"/>
    </source>
</evidence>
<feature type="compositionally biased region" description="Gly residues" evidence="4">
    <location>
        <begin position="160"/>
        <end position="178"/>
    </location>
</feature>
<evidence type="ECO:0000256" key="3">
    <source>
        <dbReference type="ARBA" id="ARBA00022833"/>
    </source>
</evidence>
<feature type="compositionally biased region" description="Basic and acidic residues" evidence="4">
    <location>
        <begin position="415"/>
        <end position="426"/>
    </location>
</feature>
<feature type="region of interest" description="Disordered" evidence="4">
    <location>
        <begin position="555"/>
        <end position="593"/>
    </location>
</feature>
<feature type="domain" description="C2H2-type" evidence="5">
    <location>
        <begin position="460"/>
        <end position="484"/>
    </location>
</feature>
<feature type="domain" description="U1-type" evidence="6">
    <location>
        <begin position="265"/>
        <end position="299"/>
    </location>
</feature>
<proteinExistence type="predicted"/>
<feature type="region of interest" description="Disordered" evidence="4">
    <location>
        <begin position="381"/>
        <end position="454"/>
    </location>
</feature>
<dbReference type="GO" id="GO:0003676">
    <property type="term" value="F:nucleic acid binding"/>
    <property type="evidence" value="ECO:0007669"/>
    <property type="project" value="InterPro"/>
</dbReference>
<dbReference type="EMBL" id="JANAVB010027397">
    <property type="protein sequence ID" value="KAJ6818222.1"/>
    <property type="molecule type" value="Genomic_DNA"/>
</dbReference>
<keyword evidence="2" id="KW-0863">Zinc-finger</keyword>
<reference evidence="7" key="2">
    <citation type="submission" date="2023-04" db="EMBL/GenBank/DDBJ databases">
        <authorList>
            <person name="Bruccoleri R.E."/>
            <person name="Oakeley E.J."/>
            <person name="Faust A.-M."/>
            <person name="Dessus-Babus S."/>
            <person name="Altorfer M."/>
            <person name="Burckhardt D."/>
            <person name="Oertli M."/>
            <person name="Naumann U."/>
            <person name="Petersen F."/>
            <person name="Wong J."/>
        </authorList>
    </citation>
    <scope>NUCLEOTIDE SEQUENCE</scope>
    <source>
        <strain evidence="7">GSM-AAB239-AS_SAM_17_03QT</strain>
        <tissue evidence="7">Leaf</tissue>
    </source>
</reference>
<keyword evidence="8" id="KW-1185">Reference proteome</keyword>
<feature type="compositionally biased region" description="Basic and acidic residues" evidence="4">
    <location>
        <begin position="444"/>
        <end position="454"/>
    </location>
</feature>
<dbReference type="SUPFAM" id="SSF57667">
    <property type="entry name" value="beta-beta-alpha zinc fingers"/>
    <property type="match status" value="2"/>
</dbReference>
<dbReference type="InterPro" id="IPR003604">
    <property type="entry name" value="Matrin/U1-like-C_Znf_C2H2"/>
</dbReference>
<dbReference type="Pfam" id="PF12171">
    <property type="entry name" value="zf-C2H2_jaz"/>
    <property type="match status" value="1"/>
</dbReference>
<dbReference type="Proteomes" id="UP001140949">
    <property type="component" value="Unassembled WGS sequence"/>
</dbReference>
<accession>A0AAX6FPD4</accession>
<dbReference type="InterPro" id="IPR022755">
    <property type="entry name" value="Znf_C2H2_jaz"/>
</dbReference>
<dbReference type="PANTHER" id="PTHR47487">
    <property type="entry name" value="OS06G0651300 PROTEIN-RELATED"/>
    <property type="match status" value="1"/>
</dbReference>
<sequence>MDYSSGAQQQQQQQQQQYYSSSQAYDPSQPQAYDPSQPQAYDPSSSYYDASIAYYQQQQHHHQHELYYPHHYYAGPTDSSQTPQQQQQQGGGALNPAAAAAVVALSQLSQFAGSMDAAERAAAMAELQLKGNGEPLPPPPPGTEHYHQHPAVGRGRSSSRGGGRRGGGSFRGRGGGRGNFNHDPTGQHGGAPPALRERGRGRGRGRGQMGRGGGRTTYQSTPDSQSIHSMSVTFGEHSPVPESAQLALTQAPPVLAAKGPVRPVALAARCDICGADCNSLEMLEQHKNGKRHKKNVQRVEEIQKQQRLLNELHTKVMPENNDSPAVGITPNAAGLSTQLGEMINVSIAQNKATAAPENVQTANLTVQQNLEIEVQKGHTAEGLSEAAKVEAVTEASPSNAPLSAGPTEGSTDGPRFGRSDRFDRRRGSMKRMMTRPGRGGKRLKSSERDRVPERLREQPRVCTLCNAMCDTQAVFEVHLSGKKHLSKLRRFQGQDTVFGPITVYIPPNQPSANPTKGPEPLFYGLKSHEMLQLEAYGALNGLQVENFGIHLGYQSEQNRGPENGSQEPEVVKGLDHPKNEEVDTEKGDQEGVTMDNTESQANNALDFEVKDPSVAPIALAFETVNSEVEFRSTVEEDVIPVPEFGSLLGADVVLPGLSAKVEEPGANAEELTNGDEIPST</sequence>
<feature type="compositionally biased region" description="Polar residues" evidence="4">
    <location>
        <begin position="216"/>
        <end position="226"/>
    </location>
</feature>
<evidence type="ECO:0000256" key="2">
    <source>
        <dbReference type="ARBA" id="ARBA00022771"/>
    </source>
</evidence>
<evidence type="ECO:0000256" key="1">
    <source>
        <dbReference type="ARBA" id="ARBA00022723"/>
    </source>
</evidence>
<feature type="compositionally biased region" description="Low complexity" evidence="4">
    <location>
        <begin position="80"/>
        <end position="93"/>
    </location>
</feature>
<feature type="compositionally biased region" description="Gly residues" evidence="4">
    <location>
        <begin position="206"/>
        <end position="215"/>
    </location>
</feature>
<evidence type="ECO:0000313" key="7">
    <source>
        <dbReference type="EMBL" id="KAJ6818222.1"/>
    </source>
</evidence>
<feature type="region of interest" description="Disordered" evidence="4">
    <location>
        <begin position="130"/>
        <end position="226"/>
    </location>
</feature>
<feature type="compositionally biased region" description="Basic and acidic residues" evidence="4">
    <location>
        <begin position="569"/>
        <end position="589"/>
    </location>
</feature>
<dbReference type="SMART" id="SM00355">
    <property type="entry name" value="ZnF_C2H2"/>
    <property type="match status" value="2"/>
</dbReference>